<evidence type="ECO:0000256" key="5">
    <source>
        <dbReference type="SAM" id="MobiDB-lite"/>
    </source>
</evidence>
<dbReference type="Gene3D" id="1.10.10.10">
    <property type="entry name" value="Winged helix-like DNA-binding domain superfamily/Winged helix DNA-binding domain"/>
    <property type="match status" value="2"/>
</dbReference>
<dbReference type="Pfam" id="PF04079">
    <property type="entry name" value="SMC_ScpB"/>
    <property type="match status" value="1"/>
</dbReference>
<dbReference type="STRING" id="1121003.SAMN03080618_00452"/>
<dbReference type="InterPro" id="IPR005234">
    <property type="entry name" value="ScpB_csome_segregation"/>
</dbReference>
<organism evidence="6 7">
    <name type="scientific">Aquamicrobium aerolatum DSM 21857</name>
    <dbReference type="NCBI Taxonomy" id="1121003"/>
    <lineage>
        <taxon>Bacteria</taxon>
        <taxon>Pseudomonadati</taxon>
        <taxon>Pseudomonadota</taxon>
        <taxon>Alphaproteobacteria</taxon>
        <taxon>Hyphomicrobiales</taxon>
        <taxon>Phyllobacteriaceae</taxon>
        <taxon>Aerobium</taxon>
    </lineage>
</organism>
<evidence type="ECO:0000313" key="7">
    <source>
        <dbReference type="Proteomes" id="UP000242763"/>
    </source>
</evidence>
<sequence>MAKRAHIPQSSLFDTELADLPAQSRWREWMSRVEAVLFAAAEPVSLEVLRRVVGRDCNLDLLIDDISAELAARPYEIVFVGGGWQFRTRPRHADVLHAAAARKKSAAKLSATEMLVLAAIAYHQPVTRAALSEITGRDVSRDIIAQLRDQALIAAGPRAPRPGAPYSYVTTRRFLEYFSLQTLGDLPAIEMMEDAGLLDEPGLRKDDPAAIPRMGDDPDLD</sequence>
<proteinExistence type="predicted"/>
<dbReference type="AlphaFoldDB" id="A0A1I3I8R8"/>
<dbReference type="GO" id="GO:0051304">
    <property type="term" value="P:chromosome separation"/>
    <property type="evidence" value="ECO:0007669"/>
    <property type="project" value="InterPro"/>
</dbReference>
<dbReference type="InterPro" id="IPR036390">
    <property type="entry name" value="WH_DNA-bd_sf"/>
</dbReference>
<feature type="region of interest" description="Disordered" evidence="5">
    <location>
        <begin position="199"/>
        <end position="221"/>
    </location>
</feature>
<name>A0A1I3I8R8_9HYPH</name>
<protein>
    <submittedName>
        <fullName evidence="6">Segregation and condensation protein B</fullName>
    </submittedName>
</protein>
<dbReference type="EMBL" id="FORF01000002">
    <property type="protein sequence ID" value="SFI44322.1"/>
    <property type="molecule type" value="Genomic_DNA"/>
</dbReference>
<dbReference type="Proteomes" id="UP000242763">
    <property type="component" value="Unassembled WGS sequence"/>
</dbReference>
<reference evidence="7" key="1">
    <citation type="submission" date="2016-10" db="EMBL/GenBank/DDBJ databases">
        <authorList>
            <person name="Varghese N."/>
            <person name="Submissions S."/>
        </authorList>
    </citation>
    <scope>NUCLEOTIDE SEQUENCE [LARGE SCALE GENOMIC DNA]</scope>
    <source>
        <strain evidence="7">DSM 21857</strain>
    </source>
</reference>
<accession>A0A1I3I8R8</accession>
<dbReference type="PANTHER" id="PTHR34298:SF2">
    <property type="entry name" value="SEGREGATION AND CONDENSATION PROTEIN B"/>
    <property type="match status" value="1"/>
</dbReference>
<keyword evidence="2" id="KW-0132">Cell division</keyword>
<keyword evidence="3" id="KW-0159">Chromosome partition</keyword>
<keyword evidence="4" id="KW-0131">Cell cycle</keyword>
<dbReference type="PANTHER" id="PTHR34298">
    <property type="entry name" value="SEGREGATION AND CONDENSATION PROTEIN B"/>
    <property type="match status" value="1"/>
</dbReference>
<gene>
    <name evidence="6" type="ORF">SAMN03080618_00452</name>
</gene>
<dbReference type="InterPro" id="IPR036388">
    <property type="entry name" value="WH-like_DNA-bd_sf"/>
</dbReference>
<keyword evidence="7" id="KW-1185">Reference proteome</keyword>
<dbReference type="GO" id="GO:0051301">
    <property type="term" value="P:cell division"/>
    <property type="evidence" value="ECO:0007669"/>
    <property type="project" value="UniProtKB-KW"/>
</dbReference>
<evidence type="ECO:0000256" key="3">
    <source>
        <dbReference type="ARBA" id="ARBA00022829"/>
    </source>
</evidence>
<dbReference type="SUPFAM" id="SSF46785">
    <property type="entry name" value="Winged helix' DNA-binding domain"/>
    <property type="match status" value="2"/>
</dbReference>
<evidence type="ECO:0000256" key="2">
    <source>
        <dbReference type="ARBA" id="ARBA00022618"/>
    </source>
</evidence>
<keyword evidence="1" id="KW-0963">Cytoplasm</keyword>
<dbReference type="RefSeq" id="WP_091518074.1">
    <property type="nucleotide sequence ID" value="NZ_FORF01000002.1"/>
</dbReference>
<dbReference type="OrthoDB" id="9806226at2"/>
<dbReference type="PIRSF" id="PIRSF019345">
    <property type="entry name" value="ScpB"/>
    <property type="match status" value="1"/>
</dbReference>
<evidence type="ECO:0000313" key="6">
    <source>
        <dbReference type="EMBL" id="SFI44322.1"/>
    </source>
</evidence>
<evidence type="ECO:0000256" key="4">
    <source>
        <dbReference type="ARBA" id="ARBA00023306"/>
    </source>
</evidence>
<dbReference type="NCBIfam" id="TIGR00281">
    <property type="entry name" value="SMC-Scp complex subunit ScpB"/>
    <property type="match status" value="1"/>
</dbReference>
<evidence type="ECO:0000256" key="1">
    <source>
        <dbReference type="ARBA" id="ARBA00022490"/>
    </source>
</evidence>